<gene>
    <name evidence="1" type="ORF">GCM10010992_09790</name>
</gene>
<dbReference type="Proteomes" id="UP000620064">
    <property type="component" value="Unassembled WGS sequence"/>
</dbReference>
<evidence type="ECO:0000313" key="1">
    <source>
        <dbReference type="EMBL" id="GGP03028.1"/>
    </source>
</evidence>
<protein>
    <recommendedName>
        <fullName evidence="3">Mevalonate kinase</fullName>
    </recommendedName>
</protein>
<accession>A0ABQ2NMT4</accession>
<keyword evidence="2" id="KW-1185">Reference proteome</keyword>
<dbReference type="InterPro" id="IPR020568">
    <property type="entry name" value="Ribosomal_Su5_D2-typ_SF"/>
</dbReference>
<organism evidence="1 2">
    <name type="scientific">Cloacibacterium rupense</name>
    <dbReference type="NCBI Taxonomy" id="517423"/>
    <lineage>
        <taxon>Bacteria</taxon>
        <taxon>Pseudomonadati</taxon>
        <taxon>Bacteroidota</taxon>
        <taxon>Flavobacteriia</taxon>
        <taxon>Flavobacteriales</taxon>
        <taxon>Weeksellaceae</taxon>
    </lineage>
</organism>
<comment type="caution">
    <text evidence="1">The sequence shown here is derived from an EMBL/GenBank/DDBJ whole genome shotgun (WGS) entry which is preliminary data.</text>
</comment>
<name>A0ABQ2NMT4_9FLAO</name>
<dbReference type="InterPro" id="IPR047765">
    <property type="entry name" value="GHMP_GYDIA-like"/>
</dbReference>
<dbReference type="SUPFAM" id="SSF54211">
    <property type="entry name" value="Ribosomal protein S5 domain 2-like"/>
    <property type="match status" value="1"/>
</dbReference>
<dbReference type="Gene3D" id="3.30.230.10">
    <property type="match status" value="1"/>
</dbReference>
<reference evidence="2" key="1">
    <citation type="journal article" date="2019" name="Int. J. Syst. Evol. Microbiol.">
        <title>The Global Catalogue of Microorganisms (GCM) 10K type strain sequencing project: providing services to taxonomists for standard genome sequencing and annotation.</title>
        <authorList>
            <consortium name="The Broad Institute Genomics Platform"/>
            <consortium name="The Broad Institute Genome Sequencing Center for Infectious Disease"/>
            <person name="Wu L."/>
            <person name="Ma J."/>
        </authorList>
    </citation>
    <scope>NUCLEOTIDE SEQUENCE [LARGE SCALE GENOMIC DNA]</scope>
    <source>
        <strain evidence="2">CGMCC 1.7656</strain>
    </source>
</reference>
<evidence type="ECO:0000313" key="2">
    <source>
        <dbReference type="Proteomes" id="UP000620064"/>
    </source>
</evidence>
<dbReference type="InterPro" id="IPR014721">
    <property type="entry name" value="Ribsml_uS5_D2-typ_fold_subgr"/>
</dbReference>
<sequence length="306" mass="35231">MLKIRVLENHVFSPGKLLITSEYFVLDGALALAVPTKLGQDFYWEEIEDNKSLIFWEALHENISWLHAIIDYDSWTIIETNLPDNAQFILQVLQNVQNLSDQRLQSNSTYRIKTNLQFPGNFGLGSSSTLMNNLAVFAGIDAYLLNEISLGGSGYDIAVAQEKSAILYQNNPRYIEKITFQPKFADELILIHLNQKQNSREGINAFRSREKSISLKNQFSEITKQVLNCEKLNEFSDLMTLHEENLSHFLQVETVKQKYFEDCPSFVKSLGAWGGDFVLASKFGDYKNYFLTKNFHNIFEWKDLID</sequence>
<dbReference type="EMBL" id="BMLV01000002">
    <property type="protein sequence ID" value="GGP03028.1"/>
    <property type="molecule type" value="Genomic_DNA"/>
</dbReference>
<proteinExistence type="predicted"/>
<dbReference type="NCBIfam" id="NF040656">
    <property type="entry name" value="GHMP_GYDIA"/>
    <property type="match status" value="1"/>
</dbReference>
<evidence type="ECO:0008006" key="3">
    <source>
        <dbReference type="Google" id="ProtNLM"/>
    </source>
</evidence>